<evidence type="ECO:0000313" key="3">
    <source>
        <dbReference type="Proteomes" id="UP001139682"/>
    </source>
</evidence>
<proteinExistence type="predicted"/>
<evidence type="ECO:0000259" key="1">
    <source>
        <dbReference type="Pfam" id="PF06568"/>
    </source>
</evidence>
<keyword evidence="3" id="KW-1185">Reference proteome</keyword>
<dbReference type="EMBL" id="JALGRD010000010">
    <property type="protein sequence ID" value="MCJ0975194.1"/>
    <property type="molecule type" value="Genomic_DNA"/>
</dbReference>
<organism evidence="2 3">
    <name type="scientific">Stutzerimonas marianensis</name>
    <dbReference type="NCBI Taxonomy" id="2929513"/>
    <lineage>
        <taxon>Bacteria</taxon>
        <taxon>Pseudomonadati</taxon>
        <taxon>Pseudomonadota</taxon>
        <taxon>Gammaproteobacteria</taxon>
        <taxon>Pseudomonadales</taxon>
        <taxon>Pseudomonadaceae</taxon>
        <taxon>Stutzerimonas</taxon>
    </lineage>
</organism>
<protein>
    <submittedName>
        <fullName evidence="2">DUF1127 domain-containing protein</fullName>
    </submittedName>
</protein>
<dbReference type="AlphaFoldDB" id="A0A9X1W7Q2"/>
<reference evidence="2" key="1">
    <citation type="submission" date="2022-03" db="EMBL/GenBank/DDBJ databases">
        <title>Pseudomonas marianensis sp. nov., a marine bacterium isolated from deep-sea sediments of the Mariana Trench.</title>
        <authorList>
            <person name="Wei Y."/>
        </authorList>
    </citation>
    <scope>NUCLEOTIDE SEQUENCE</scope>
    <source>
        <strain evidence="2">PS1</strain>
    </source>
</reference>
<feature type="domain" description="YjiS-like" evidence="1">
    <location>
        <begin position="21"/>
        <end position="56"/>
    </location>
</feature>
<evidence type="ECO:0000313" key="2">
    <source>
        <dbReference type="EMBL" id="MCJ0975194.1"/>
    </source>
</evidence>
<dbReference type="Pfam" id="PF06568">
    <property type="entry name" value="YjiS-like"/>
    <property type="match status" value="1"/>
</dbReference>
<gene>
    <name evidence="2" type="ORF">MST27_17635</name>
</gene>
<comment type="caution">
    <text evidence="2">The sequence shown here is derived from an EMBL/GenBank/DDBJ whole genome shotgun (WGS) entry which is preliminary data.</text>
</comment>
<dbReference type="RefSeq" id="WP_243607248.1">
    <property type="nucleotide sequence ID" value="NZ_JALGRD010000010.1"/>
</dbReference>
<dbReference type="InterPro" id="IPR009506">
    <property type="entry name" value="YjiS-like"/>
</dbReference>
<dbReference type="Proteomes" id="UP001139682">
    <property type="component" value="Unassembled WGS sequence"/>
</dbReference>
<name>A0A9X1W7Q2_9GAMM</name>
<accession>A0A9X1W7Q2</accession>
<sequence length="66" mass="7781">MERVLVHKASTAIGLPSFAHLARLFHLWRYRARSRRQLAALDERLLADVGISHSERQEELSKPFWR</sequence>